<dbReference type="Proteomes" id="UP000054826">
    <property type="component" value="Unassembled WGS sequence"/>
</dbReference>
<dbReference type="AlphaFoldDB" id="A0A0V1G6J9"/>
<accession>A0A0V1G6J9</accession>
<name>A0A0V1G6J9_TRIPS</name>
<evidence type="ECO:0000313" key="2">
    <source>
        <dbReference type="Proteomes" id="UP000054826"/>
    </source>
</evidence>
<sequence>MPLFFYSYSRFCRFLYVLAQKILLIPSPGILLCQEDDST</sequence>
<proteinExistence type="predicted"/>
<evidence type="ECO:0000313" key="1">
    <source>
        <dbReference type="EMBL" id="KRY93897.1"/>
    </source>
</evidence>
<gene>
    <name evidence="1" type="ORF">T4C_3987</name>
</gene>
<reference evidence="1 2" key="1">
    <citation type="submission" date="2015-01" db="EMBL/GenBank/DDBJ databases">
        <title>Evolution of Trichinella species and genotypes.</title>
        <authorList>
            <person name="Korhonen P.K."/>
            <person name="Edoardo P."/>
            <person name="Giuseppe L.R."/>
            <person name="Gasser R.B."/>
        </authorList>
    </citation>
    <scope>NUCLEOTIDE SEQUENCE [LARGE SCALE GENOMIC DNA]</scope>
    <source>
        <strain evidence="1">ISS176</strain>
    </source>
</reference>
<organism evidence="1 2">
    <name type="scientific">Trichinella pseudospiralis</name>
    <name type="common">Parasitic roundworm</name>
    <dbReference type="NCBI Taxonomy" id="6337"/>
    <lineage>
        <taxon>Eukaryota</taxon>
        <taxon>Metazoa</taxon>
        <taxon>Ecdysozoa</taxon>
        <taxon>Nematoda</taxon>
        <taxon>Enoplea</taxon>
        <taxon>Dorylaimia</taxon>
        <taxon>Trichinellida</taxon>
        <taxon>Trichinellidae</taxon>
        <taxon>Trichinella</taxon>
    </lineage>
</organism>
<comment type="caution">
    <text evidence="1">The sequence shown here is derived from an EMBL/GenBank/DDBJ whole genome shotgun (WGS) entry which is preliminary data.</text>
</comment>
<protein>
    <submittedName>
        <fullName evidence="1">Uncharacterized protein</fullName>
    </submittedName>
</protein>
<dbReference type="EMBL" id="JYDV01006592">
    <property type="protein sequence ID" value="KRY93897.1"/>
    <property type="molecule type" value="Genomic_DNA"/>
</dbReference>